<evidence type="ECO:0000313" key="2">
    <source>
        <dbReference type="EMBL" id="CDF34503.1"/>
    </source>
</evidence>
<dbReference type="AlphaFoldDB" id="R7Q9S1"/>
<keyword evidence="3" id="KW-1185">Reference proteome</keyword>
<evidence type="ECO:0000313" key="3">
    <source>
        <dbReference type="Proteomes" id="UP000012073"/>
    </source>
</evidence>
<protein>
    <submittedName>
        <fullName evidence="2">Uncharacterized protein</fullName>
    </submittedName>
</protein>
<dbReference type="KEGG" id="ccp:CHC_T00002872001"/>
<proteinExistence type="predicted"/>
<evidence type="ECO:0000256" key="1">
    <source>
        <dbReference type="SAM" id="MobiDB-lite"/>
    </source>
</evidence>
<name>R7Q9S1_CHOCR</name>
<organism evidence="2 3">
    <name type="scientific">Chondrus crispus</name>
    <name type="common">Carrageen Irish moss</name>
    <name type="synonym">Polymorpha crispa</name>
    <dbReference type="NCBI Taxonomy" id="2769"/>
    <lineage>
        <taxon>Eukaryota</taxon>
        <taxon>Rhodophyta</taxon>
        <taxon>Florideophyceae</taxon>
        <taxon>Rhodymeniophycidae</taxon>
        <taxon>Gigartinales</taxon>
        <taxon>Gigartinaceae</taxon>
        <taxon>Chondrus</taxon>
    </lineage>
</organism>
<dbReference type="EMBL" id="HG001695">
    <property type="protein sequence ID" value="CDF34503.1"/>
    <property type="molecule type" value="Genomic_DNA"/>
</dbReference>
<feature type="compositionally biased region" description="Polar residues" evidence="1">
    <location>
        <begin position="14"/>
        <end position="34"/>
    </location>
</feature>
<gene>
    <name evidence="2" type="ORF">CHC_T00002872001</name>
</gene>
<feature type="compositionally biased region" description="Basic and acidic residues" evidence="1">
    <location>
        <begin position="1"/>
        <end position="13"/>
    </location>
</feature>
<dbReference type="GeneID" id="17322038"/>
<accession>R7Q9S1</accession>
<dbReference type="RefSeq" id="XP_005714322.1">
    <property type="nucleotide sequence ID" value="XM_005714265.1"/>
</dbReference>
<reference evidence="3" key="1">
    <citation type="journal article" date="2013" name="Proc. Natl. Acad. Sci. U.S.A.">
        <title>Genome structure and metabolic features in the red seaweed Chondrus crispus shed light on evolution of the Archaeplastida.</title>
        <authorList>
            <person name="Collen J."/>
            <person name="Porcel B."/>
            <person name="Carre W."/>
            <person name="Ball S.G."/>
            <person name="Chaparro C."/>
            <person name="Tonon T."/>
            <person name="Barbeyron T."/>
            <person name="Michel G."/>
            <person name="Noel B."/>
            <person name="Valentin K."/>
            <person name="Elias M."/>
            <person name="Artiguenave F."/>
            <person name="Arun A."/>
            <person name="Aury J.M."/>
            <person name="Barbosa-Neto J.F."/>
            <person name="Bothwell J.H."/>
            <person name="Bouget F.Y."/>
            <person name="Brillet L."/>
            <person name="Cabello-Hurtado F."/>
            <person name="Capella-Gutierrez S."/>
            <person name="Charrier B."/>
            <person name="Cladiere L."/>
            <person name="Cock J.M."/>
            <person name="Coelho S.M."/>
            <person name="Colleoni C."/>
            <person name="Czjzek M."/>
            <person name="Da Silva C."/>
            <person name="Delage L."/>
            <person name="Denoeud F."/>
            <person name="Deschamps P."/>
            <person name="Dittami S.M."/>
            <person name="Gabaldon T."/>
            <person name="Gachon C.M."/>
            <person name="Groisillier A."/>
            <person name="Herve C."/>
            <person name="Jabbari K."/>
            <person name="Katinka M."/>
            <person name="Kloareg B."/>
            <person name="Kowalczyk N."/>
            <person name="Labadie K."/>
            <person name="Leblanc C."/>
            <person name="Lopez P.J."/>
            <person name="McLachlan D.H."/>
            <person name="Meslet-Cladiere L."/>
            <person name="Moustafa A."/>
            <person name="Nehr Z."/>
            <person name="Nyvall Collen P."/>
            <person name="Panaud O."/>
            <person name="Partensky F."/>
            <person name="Poulain J."/>
            <person name="Rensing S.A."/>
            <person name="Rousvoal S."/>
            <person name="Samson G."/>
            <person name="Symeonidi A."/>
            <person name="Weissenbach J."/>
            <person name="Zambounis A."/>
            <person name="Wincker P."/>
            <person name="Boyen C."/>
        </authorList>
    </citation>
    <scope>NUCLEOTIDE SEQUENCE [LARGE SCALE GENOMIC DNA]</scope>
    <source>
        <strain evidence="3">cv. Stackhouse</strain>
    </source>
</reference>
<dbReference type="Gramene" id="CDF34503">
    <property type="protein sequence ID" value="CDF34503"/>
    <property type="gene ID" value="CHC_T00002872001"/>
</dbReference>
<feature type="region of interest" description="Disordered" evidence="1">
    <location>
        <begin position="1"/>
        <end position="36"/>
    </location>
</feature>
<dbReference type="Proteomes" id="UP000012073">
    <property type="component" value="Unassembled WGS sequence"/>
</dbReference>
<sequence>MEGLKRRTSEWNTKRTVGTSTARHSERGTTQQQMRPKLSCFTATARSYLWGYTQRQQSFTNDITDYHDSSAGGSTRRVIR</sequence>